<proteinExistence type="predicted"/>
<sequence>MGSCGYPVMKDISKGTSQQYMYTGCRGGGLKSATFCVLRTKKYDIPRHSKDVSMHGIIFECSCYTFGRKNGR</sequence>
<protein>
    <submittedName>
        <fullName evidence="1">ORF1311</fullName>
    </submittedName>
</protein>
<evidence type="ECO:0000313" key="1">
    <source>
        <dbReference type="EMBL" id="ATU83964.1"/>
    </source>
</evidence>
<name>A0A2D3I6H5_9VIRU</name>
<reference evidence="1" key="1">
    <citation type="journal article" date="2018" name="Aquaculture">
        <title>Complete genome sequence of a white spot syndrome virus associated with a disease incursion in Australia.</title>
        <authorList>
            <person name="Oakey J."/>
            <person name="Smith C.S."/>
        </authorList>
    </citation>
    <scope>NUCLEOTIDE SEQUENCE [LARGE SCALE GENOMIC DNA]</scope>
    <source>
        <strain evidence="1">WSSV-AU</strain>
    </source>
</reference>
<accession>A0A2D3I6H5</accession>
<dbReference type="Proteomes" id="UP000267516">
    <property type="component" value="Segment"/>
</dbReference>
<dbReference type="EMBL" id="MF768985">
    <property type="protein sequence ID" value="ATU83964.1"/>
    <property type="molecule type" value="Genomic_DNA"/>
</dbReference>
<organism evidence="1">
    <name type="scientific">White spot syndrome virus</name>
    <dbReference type="NCBI Taxonomy" id="342409"/>
    <lineage>
        <taxon>Viruses</taxon>
        <taxon>Viruses incertae sedis</taxon>
        <taxon>Naldaviricetes</taxon>
        <taxon>Nimaviridae</taxon>
        <taxon>Whispovirus</taxon>
    </lineage>
</organism>